<evidence type="ECO:0000256" key="3">
    <source>
        <dbReference type="ARBA" id="ARBA00022801"/>
    </source>
</evidence>
<dbReference type="OMA" id="GDHVMAW"/>
<dbReference type="CDD" id="cd07722">
    <property type="entry name" value="LACTB2-like_MBL-fold"/>
    <property type="match status" value="1"/>
</dbReference>
<dbReference type="AlphaFoldDB" id="A0A7M7KRZ1"/>
<dbReference type="GO" id="GO:0031123">
    <property type="term" value="P:RNA 3'-end processing"/>
    <property type="evidence" value="ECO:0007669"/>
    <property type="project" value="UniProtKB-ARBA"/>
</dbReference>
<protein>
    <recommendedName>
        <fullName evidence="5">Beta-lactamase-like protein 2 homolog</fullName>
    </recommendedName>
</protein>
<dbReference type="GeneID" id="111253619"/>
<evidence type="ECO:0000256" key="4">
    <source>
        <dbReference type="ARBA" id="ARBA00022833"/>
    </source>
</evidence>
<name>A0A7M7KRZ1_VARDE</name>
<keyword evidence="2" id="KW-0479">Metal-binding</keyword>
<dbReference type="SMART" id="SM00849">
    <property type="entry name" value="Lactamase_B"/>
    <property type="match status" value="1"/>
</dbReference>
<accession>A0A7M7KRZ1</accession>
<proteinExistence type="inferred from homology"/>
<dbReference type="OrthoDB" id="17458at2759"/>
<dbReference type="InterPro" id="IPR041516">
    <property type="entry name" value="LACTB2_WH"/>
</dbReference>
<dbReference type="GO" id="GO:0016787">
    <property type="term" value="F:hydrolase activity"/>
    <property type="evidence" value="ECO:0007669"/>
    <property type="project" value="UniProtKB-KW"/>
</dbReference>
<sequence>MEWITRSAKFGKLSELLYKWFIMKTVLPLRQQLSPRVYRVLGCNPGIMTLQGTNTYLIGTGRNRVLVDTSSSDYPEYVQSLKIALDELQVQIEKVIVTHWHHDHVGGIVDLMREGVVNTATPISKIPFPLKDDPTGLKFTPLSDGQKITVEGATLQVIATPGHTKDHLCLVLEEEQAIFSGDCILGEGSSVFEEFGPYMESLRRIETYSPEIIYPGHGPVIAHAVNKVKAYIEHRLIREKQIMECLERDRGNGLTALEIVEKVYGQEIPKFKYPAAKINVEHHLSKLIEDGCVEKRKRQEGIIGVEDIYVAIAK</sequence>
<dbReference type="InterPro" id="IPR050662">
    <property type="entry name" value="Sec-metab_biosynth-thioest"/>
</dbReference>
<dbReference type="InterPro" id="IPR036866">
    <property type="entry name" value="RibonucZ/Hydroxyglut_hydro"/>
</dbReference>
<evidence type="ECO:0000256" key="2">
    <source>
        <dbReference type="ARBA" id="ARBA00022723"/>
    </source>
</evidence>
<evidence type="ECO:0000256" key="1">
    <source>
        <dbReference type="ARBA" id="ARBA00006759"/>
    </source>
</evidence>
<keyword evidence="8" id="KW-1185">Reference proteome</keyword>
<evidence type="ECO:0000256" key="5">
    <source>
        <dbReference type="ARBA" id="ARBA00069358"/>
    </source>
</evidence>
<dbReference type="EnsemblMetazoa" id="XM_022813306">
    <property type="protein sequence ID" value="XP_022669041"/>
    <property type="gene ID" value="LOC111253619"/>
</dbReference>
<dbReference type="GO" id="GO:0046872">
    <property type="term" value="F:metal ion binding"/>
    <property type="evidence" value="ECO:0007669"/>
    <property type="project" value="UniProtKB-KW"/>
</dbReference>
<dbReference type="FunCoup" id="A0A7M7KRZ1">
    <property type="interactions" value="1102"/>
</dbReference>
<evidence type="ECO:0000313" key="8">
    <source>
        <dbReference type="Proteomes" id="UP000594260"/>
    </source>
</evidence>
<organism evidence="7 8">
    <name type="scientific">Varroa destructor</name>
    <name type="common">Honeybee mite</name>
    <dbReference type="NCBI Taxonomy" id="109461"/>
    <lineage>
        <taxon>Eukaryota</taxon>
        <taxon>Metazoa</taxon>
        <taxon>Ecdysozoa</taxon>
        <taxon>Arthropoda</taxon>
        <taxon>Chelicerata</taxon>
        <taxon>Arachnida</taxon>
        <taxon>Acari</taxon>
        <taxon>Parasitiformes</taxon>
        <taxon>Mesostigmata</taxon>
        <taxon>Gamasina</taxon>
        <taxon>Dermanyssoidea</taxon>
        <taxon>Varroidae</taxon>
        <taxon>Varroa</taxon>
    </lineage>
</organism>
<dbReference type="RefSeq" id="XP_022669041.1">
    <property type="nucleotide sequence ID" value="XM_022813306.1"/>
</dbReference>
<dbReference type="InterPro" id="IPR001279">
    <property type="entry name" value="Metallo-B-lactamas"/>
</dbReference>
<dbReference type="SUPFAM" id="SSF56281">
    <property type="entry name" value="Metallo-hydrolase/oxidoreductase"/>
    <property type="match status" value="1"/>
</dbReference>
<comment type="similarity">
    <text evidence="1">Belongs to the metallo-beta-lactamase superfamily. Glyoxalase II family.</text>
</comment>
<reference evidence="7" key="1">
    <citation type="submission" date="2021-01" db="UniProtKB">
        <authorList>
            <consortium name="EnsemblMetazoa"/>
        </authorList>
    </citation>
    <scope>IDENTIFICATION</scope>
</reference>
<keyword evidence="3" id="KW-0378">Hydrolase</keyword>
<dbReference type="Gene3D" id="3.60.15.10">
    <property type="entry name" value="Ribonuclease Z/Hydroxyacylglutathione hydrolase-like"/>
    <property type="match status" value="1"/>
</dbReference>
<dbReference type="PANTHER" id="PTHR23131:SF0">
    <property type="entry name" value="ENDORIBONUCLEASE LACTB2"/>
    <property type="match status" value="1"/>
</dbReference>
<dbReference type="InterPro" id="IPR036388">
    <property type="entry name" value="WH-like_DNA-bd_sf"/>
</dbReference>
<evidence type="ECO:0000313" key="7">
    <source>
        <dbReference type="EnsemblMetazoa" id="XP_022669041"/>
    </source>
</evidence>
<dbReference type="Proteomes" id="UP000594260">
    <property type="component" value="Unplaced"/>
</dbReference>
<dbReference type="InParanoid" id="A0A7M7KRZ1"/>
<dbReference type="Pfam" id="PF00753">
    <property type="entry name" value="Lactamase_B"/>
    <property type="match status" value="1"/>
</dbReference>
<keyword evidence="4" id="KW-0862">Zinc</keyword>
<dbReference type="PANTHER" id="PTHR23131">
    <property type="entry name" value="ENDORIBONUCLEASE LACTB2"/>
    <property type="match status" value="1"/>
</dbReference>
<dbReference type="FunFam" id="3.60.15.10:FF:000017">
    <property type="entry name" value="Lactamase beta 2"/>
    <property type="match status" value="1"/>
</dbReference>
<dbReference type="Gene3D" id="1.10.10.10">
    <property type="entry name" value="Winged helix-like DNA-binding domain superfamily/Winged helix DNA-binding domain"/>
    <property type="match status" value="1"/>
</dbReference>
<dbReference type="InterPro" id="IPR047921">
    <property type="entry name" value="LACTB2-like_MBL-fold"/>
</dbReference>
<feature type="domain" description="Metallo-beta-lactamase" evidence="6">
    <location>
        <begin position="52"/>
        <end position="217"/>
    </location>
</feature>
<dbReference type="KEGG" id="vde:111253619"/>
<dbReference type="Pfam" id="PF17778">
    <property type="entry name" value="WHD_BLACT"/>
    <property type="match status" value="1"/>
</dbReference>
<evidence type="ECO:0000259" key="6">
    <source>
        <dbReference type="SMART" id="SM00849"/>
    </source>
</evidence>